<evidence type="ECO:0000313" key="6">
    <source>
        <dbReference type="Proteomes" id="UP000245657"/>
    </source>
</evidence>
<dbReference type="NCBIfam" id="NF033788">
    <property type="entry name" value="HTH_metalloreg"/>
    <property type="match status" value="1"/>
</dbReference>
<evidence type="ECO:0000256" key="3">
    <source>
        <dbReference type="ARBA" id="ARBA00023163"/>
    </source>
</evidence>
<dbReference type="GO" id="GO:0003677">
    <property type="term" value="F:DNA binding"/>
    <property type="evidence" value="ECO:0007669"/>
    <property type="project" value="UniProtKB-KW"/>
</dbReference>
<dbReference type="Proteomes" id="UP000245657">
    <property type="component" value="Unassembled WGS sequence"/>
</dbReference>
<dbReference type="InterPro" id="IPR011991">
    <property type="entry name" value="ArsR-like_HTH"/>
</dbReference>
<evidence type="ECO:0000313" key="5">
    <source>
        <dbReference type="EMBL" id="PWR70942.1"/>
    </source>
</evidence>
<dbReference type="SUPFAM" id="SSF46785">
    <property type="entry name" value="Winged helix' DNA-binding domain"/>
    <property type="match status" value="1"/>
</dbReference>
<keyword evidence="3" id="KW-0804">Transcription</keyword>
<comment type="caution">
    <text evidence="5">The sequence shown here is derived from an EMBL/GenBank/DDBJ whole genome shotgun (WGS) entry which is preliminary data.</text>
</comment>
<dbReference type="AlphaFoldDB" id="A0A2V2MS50"/>
<feature type="domain" description="HTH arsR-type" evidence="4">
    <location>
        <begin position="28"/>
        <end position="115"/>
    </location>
</feature>
<keyword evidence="1" id="KW-0805">Transcription regulation</keyword>
<keyword evidence="6" id="KW-1185">Reference proteome</keyword>
<evidence type="ECO:0000259" key="4">
    <source>
        <dbReference type="PROSITE" id="PS50987"/>
    </source>
</evidence>
<dbReference type="RefSeq" id="WP_109969436.1">
    <property type="nucleotide sequence ID" value="NZ_CP176093.1"/>
</dbReference>
<dbReference type="InterPro" id="IPR036388">
    <property type="entry name" value="WH-like_DNA-bd_sf"/>
</dbReference>
<protein>
    <submittedName>
        <fullName evidence="5">ArsR family transcriptional regulator</fullName>
    </submittedName>
</protein>
<evidence type="ECO:0000256" key="1">
    <source>
        <dbReference type="ARBA" id="ARBA00023015"/>
    </source>
</evidence>
<dbReference type="SMART" id="SM00418">
    <property type="entry name" value="HTH_ARSR"/>
    <property type="match status" value="1"/>
</dbReference>
<name>A0A2V2MS50_9EURY</name>
<dbReference type="Pfam" id="PF01022">
    <property type="entry name" value="HTH_5"/>
    <property type="match status" value="1"/>
</dbReference>
<proteinExistence type="predicted"/>
<sequence length="115" mass="12901">MKSIDIPERVQGILDSAIGVDELCERLPSLTYISQMSSIHHALSDPIRLKILYLLAIQPLCVCVIKECIKIADSKLSYHLTVLKKGNLIEGDQQGTWIIYRITDLGEQMLTPGHE</sequence>
<dbReference type="GO" id="GO:0003700">
    <property type="term" value="F:DNA-binding transcription factor activity"/>
    <property type="evidence" value="ECO:0007669"/>
    <property type="project" value="InterPro"/>
</dbReference>
<dbReference type="GeneID" id="97547296"/>
<dbReference type="InterPro" id="IPR036390">
    <property type="entry name" value="WH_DNA-bd_sf"/>
</dbReference>
<dbReference type="PANTHER" id="PTHR43132:SF2">
    <property type="entry name" value="ARSENICAL RESISTANCE OPERON REPRESSOR ARSR-RELATED"/>
    <property type="match status" value="1"/>
</dbReference>
<dbReference type="PRINTS" id="PR00778">
    <property type="entry name" value="HTHARSR"/>
</dbReference>
<dbReference type="EMBL" id="QGMY01000009">
    <property type="protein sequence ID" value="PWR70942.1"/>
    <property type="molecule type" value="Genomic_DNA"/>
</dbReference>
<reference evidence="5 6" key="1">
    <citation type="submission" date="2018-05" db="EMBL/GenBank/DDBJ databases">
        <title>Draft genome of Methanospirillum lacunae Ki8-1.</title>
        <authorList>
            <person name="Dueholm M.S."/>
            <person name="Nielsen P.H."/>
            <person name="Bakmann L.F."/>
            <person name="Otzen D.E."/>
        </authorList>
    </citation>
    <scope>NUCLEOTIDE SEQUENCE [LARGE SCALE GENOMIC DNA]</scope>
    <source>
        <strain evidence="5 6">Ki8-1</strain>
    </source>
</reference>
<dbReference type="InterPro" id="IPR001845">
    <property type="entry name" value="HTH_ArsR_DNA-bd_dom"/>
</dbReference>
<dbReference type="InterPro" id="IPR051011">
    <property type="entry name" value="Metal_resp_trans_reg"/>
</dbReference>
<gene>
    <name evidence="5" type="ORF">DK846_13220</name>
</gene>
<evidence type="ECO:0000256" key="2">
    <source>
        <dbReference type="ARBA" id="ARBA00023125"/>
    </source>
</evidence>
<organism evidence="5 6">
    <name type="scientific">Methanospirillum lacunae</name>
    <dbReference type="NCBI Taxonomy" id="668570"/>
    <lineage>
        <taxon>Archaea</taxon>
        <taxon>Methanobacteriati</taxon>
        <taxon>Methanobacteriota</taxon>
        <taxon>Stenosarchaea group</taxon>
        <taxon>Methanomicrobia</taxon>
        <taxon>Methanomicrobiales</taxon>
        <taxon>Methanospirillaceae</taxon>
        <taxon>Methanospirillum</taxon>
    </lineage>
</organism>
<dbReference type="Gene3D" id="1.10.10.10">
    <property type="entry name" value="Winged helix-like DNA-binding domain superfamily/Winged helix DNA-binding domain"/>
    <property type="match status" value="1"/>
</dbReference>
<dbReference type="CDD" id="cd00090">
    <property type="entry name" value="HTH_ARSR"/>
    <property type="match status" value="1"/>
</dbReference>
<dbReference type="PROSITE" id="PS50987">
    <property type="entry name" value="HTH_ARSR_2"/>
    <property type="match status" value="1"/>
</dbReference>
<keyword evidence="2" id="KW-0238">DNA-binding</keyword>
<accession>A0A2V2MS50</accession>
<dbReference type="PANTHER" id="PTHR43132">
    <property type="entry name" value="ARSENICAL RESISTANCE OPERON REPRESSOR ARSR-RELATED"/>
    <property type="match status" value="1"/>
</dbReference>
<dbReference type="OrthoDB" id="46231at2157"/>